<dbReference type="InterPro" id="IPR048254">
    <property type="entry name" value="CDP_ALCOHOL_P_TRANSF_CS"/>
</dbReference>
<keyword evidence="3" id="KW-0472">Membrane</keyword>
<evidence type="ECO:0000256" key="2">
    <source>
        <dbReference type="RuleBase" id="RU003750"/>
    </source>
</evidence>
<evidence type="ECO:0000313" key="4">
    <source>
        <dbReference type="EMBL" id="QSR26768.1"/>
    </source>
</evidence>
<keyword evidence="3" id="KW-0812">Transmembrane</keyword>
<feature type="transmembrane region" description="Helical" evidence="3">
    <location>
        <begin position="189"/>
        <end position="216"/>
    </location>
</feature>
<dbReference type="Gene3D" id="1.20.120.1760">
    <property type="match status" value="1"/>
</dbReference>
<evidence type="ECO:0000256" key="1">
    <source>
        <dbReference type="ARBA" id="ARBA00022679"/>
    </source>
</evidence>
<comment type="similarity">
    <text evidence="2">Belongs to the CDP-alcohol phosphatidyltransferase class-I family.</text>
</comment>
<sequence length="243" mass="25549">MAAVSPTRDIWTRVAIDPIADPLARILAPRQRITPNRITAVAGALGLAAAACLAVGLLRLGGALFLLRFLADCLDGKVARAQASTSQRGAFLDVATDVVTVTAAYVALVWWALRTDHVHQAPALLLLGALSTYGWSLAHRKQLAAAAREGTGSAAFPPASTTPVLGWWLRLCHRTRMRPVPWSVEAETLALGLLPLAGPSAAATGLVGAAAFYGLATAVNLRRSWRIAGRLDAAASRRPEEVA</sequence>
<gene>
    <name evidence="4" type="ORF">CFH99_14155</name>
</gene>
<feature type="transmembrane region" description="Helical" evidence="3">
    <location>
        <begin position="44"/>
        <end position="70"/>
    </location>
</feature>
<keyword evidence="1 2" id="KW-0808">Transferase</keyword>
<reference evidence="4 5" key="1">
    <citation type="submission" date="2017-06" db="EMBL/GenBank/DDBJ databases">
        <title>Complete Genome Sequence of the Soil Carbazole-Degrading Bacterium Nocardioides aromaticivorans IC177.</title>
        <authorList>
            <person name="Vejarano F."/>
            <person name="Suzuki-Minakuchi C."/>
            <person name="Ohtsubo Y."/>
            <person name="Tsuda M."/>
            <person name="Okada K."/>
            <person name="Nojiri H."/>
        </authorList>
    </citation>
    <scope>NUCLEOTIDE SEQUENCE [LARGE SCALE GENOMIC DNA]</scope>
    <source>
        <strain evidence="4 5">IC177</strain>
    </source>
</reference>
<dbReference type="RefSeq" id="WP_207005955.1">
    <property type="nucleotide sequence ID" value="NZ_CP022295.1"/>
</dbReference>
<proteinExistence type="inferred from homology"/>
<dbReference type="EMBL" id="CP022295">
    <property type="protein sequence ID" value="QSR26768.1"/>
    <property type="molecule type" value="Genomic_DNA"/>
</dbReference>
<name>A0ABX7PM79_9ACTN</name>
<dbReference type="InterPro" id="IPR043130">
    <property type="entry name" value="CDP-OH_PTrfase_TM_dom"/>
</dbReference>
<dbReference type="InterPro" id="IPR000462">
    <property type="entry name" value="CDP-OH_P_trans"/>
</dbReference>
<dbReference type="Pfam" id="PF01066">
    <property type="entry name" value="CDP-OH_P_transf"/>
    <property type="match status" value="1"/>
</dbReference>
<evidence type="ECO:0000256" key="3">
    <source>
        <dbReference type="SAM" id="Phobius"/>
    </source>
</evidence>
<accession>A0ABX7PM79</accession>
<protein>
    <recommendedName>
        <fullName evidence="6">CDP-alcohol phosphatidyltransferase family protein</fullName>
    </recommendedName>
</protein>
<organism evidence="4 5">
    <name type="scientific">Nocardioides aromaticivorans</name>
    <dbReference type="NCBI Taxonomy" id="200618"/>
    <lineage>
        <taxon>Bacteria</taxon>
        <taxon>Bacillati</taxon>
        <taxon>Actinomycetota</taxon>
        <taxon>Actinomycetes</taxon>
        <taxon>Propionibacteriales</taxon>
        <taxon>Nocardioidaceae</taxon>
        <taxon>Nocardioides</taxon>
    </lineage>
</organism>
<dbReference type="PROSITE" id="PS00379">
    <property type="entry name" value="CDP_ALCOHOL_P_TRANSF"/>
    <property type="match status" value="1"/>
</dbReference>
<dbReference type="Proteomes" id="UP000662818">
    <property type="component" value="Chromosome"/>
</dbReference>
<keyword evidence="5" id="KW-1185">Reference proteome</keyword>
<evidence type="ECO:0008006" key="6">
    <source>
        <dbReference type="Google" id="ProtNLM"/>
    </source>
</evidence>
<keyword evidence="3" id="KW-1133">Transmembrane helix</keyword>
<evidence type="ECO:0000313" key="5">
    <source>
        <dbReference type="Proteomes" id="UP000662818"/>
    </source>
</evidence>